<evidence type="ECO:0000313" key="10">
    <source>
        <dbReference type="Proteomes" id="UP000029120"/>
    </source>
</evidence>
<dbReference type="InterPro" id="IPR045279">
    <property type="entry name" value="ARR-like"/>
</dbReference>
<evidence type="ECO:0000256" key="7">
    <source>
        <dbReference type="SAM" id="MobiDB-lite"/>
    </source>
</evidence>
<dbReference type="Proteomes" id="UP000029120">
    <property type="component" value="Chromosome 5"/>
</dbReference>
<feature type="modified residue" description="4-aspartylphosphate" evidence="6">
    <location>
        <position position="90"/>
    </location>
</feature>
<gene>
    <name evidence="9" type="ordered locus">AALP_Aa5g284100</name>
</gene>
<dbReference type="PANTHER" id="PTHR43874">
    <property type="entry name" value="TWO-COMPONENT RESPONSE REGULATOR"/>
    <property type="match status" value="1"/>
</dbReference>
<keyword evidence="4" id="KW-0804">Transcription</keyword>
<dbReference type="PANTHER" id="PTHR43874:SF82">
    <property type="entry name" value="TWO-COMPONENT RESPONSE REGULATOR ARR20-RELATED"/>
    <property type="match status" value="1"/>
</dbReference>
<dbReference type="eggNOG" id="KOG1601">
    <property type="taxonomic scope" value="Eukaryota"/>
</dbReference>
<name>A0A087GZY4_ARAAL</name>
<accession>A0A087GZY4</accession>
<dbReference type="InterPro" id="IPR001789">
    <property type="entry name" value="Sig_transdc_resp-reg_receiver"/>
</dbReference>
<dbReference type="EMBL" id="CM002873">
    <property type="protein sequence ID" value="KFK35436.1"/>
    <property type="molecule type" value="Genomic_DNA"/>
</dbReference>
<dbReference type="GO" id="GO:0005634">
    <property type="term" value="C:nucleus"/>
    <property type="evidence" value="ECO:0007669"/>
    <property type="project" value="UniProtKB-SubCell"/>
</dbReference>
<evidence type="ECO:0000256" key="2">
    <source>
        <dbReference type="ARBA" id="ARBA00023012"/>
    </source>
</evidence>
<dbReference type="Gene3D" id="3.40.50.2300">
    <property type="match status" value="1"/>
</dbReference>
<dbReference type="InterPro" id="IPR006447">
    <property type="entry name" value="Myb_dom_plants"/>
</dbReference>
<keyword evidence="6" id="KW-0597">Phosphoprotein</keyword>
<evidence type="ECO:0000256" key="3">
    <source>
        <dbReference type="ARBA" id="ARBA00023015"/>
    </source>
</evidence>
<evidence type="ECO:0000256" key="4">
    <source>
        <dbReference type="ARBA" id="ARBA00023163"/>
    </source>
</evidence>
<sequence>MSLPSNILKEREAETCYNEIESLMDHDDDEDFPTTSGIRVLLVDADPNSLTLMKNLMAQFSYRVTYYENGEDALAFLTKNKHVIDLVIWDYHMPKINGLEALKTISKEMDLPVVIMSRDHKKDTVKKSTLYGACDFLVKPVSKEVVAVLWRHVFNKTMLSKSGLGKSVGSDSGGLLGQDNDDLYQNDEAEGSKNVEDSVEQNTLEQIGDKSSSKKRRMSWTPDLHHKFEVAVGKLSSLDKVFPKSILKCMQEELNVEGLTRNNVASHLQKYRQHAEKKSNAPQKTLEDADWRNAPLVTSKPLLNSNINLQTGLRYFVNDQTAANAPIQYPTSGPIQYPLSNYLTMNNNHFMTNPLANNAPYTDPFYQPEQQQQYYPSLQFPSVISKQDHGNLSSAMENMDLISYPDSSYDQHESFLPGYNNFDQNPRF</sequence>
<dbReference type="PROSITE" id="PS50110">
    <property type="entry name" value="RESPONSE_REGULATORY"/>
    <property type="match status" value="1"/>
</dbReference>
<dbReference type="FunFam" id="1.10.10.60:FF:000007">
    <property type="entry name" value="Two-component response regulator"/>
    <property type="match status" value="1"/>
</dbReference>
<evidence type="ECO:0000259" key="8">
    <source>
        <dbReference type="PROSITE" id="PS50110"/>
    </source>
</evidence>
<comment type="subcellular location">
    <subcellularLocation>
        <location evidence="1">Nucleus</location>
    </subcellularLocation>
</comment>
<keyword evidence="3" id="KW-0805">Transcription regulation</keyword>
<dbReference type="NCBIfam" id="TIGR01557">
    <property type="entry name" value="myb_SHAQKYF"/>
    <property type="match status" value="1"/>
</dbReference>
<evidence type="ECO:0000256" key="5">
    <source>
        <dbReference type="ARBA" id="ARBA00023242"/>
    </source>
</evidence>
<dbReference type="OrthoDB" id="1058005at2759"/>
<feature type="compositionally biased region" description="Acidic residues" evidence="7">
    <location>
        <begin position="179"/>
        <end position="189"/>
    </location>
</feature>
<dbReference type="Pfam" id="PF00072">
    <property type="entry name" value="Response_reg"/>
    <property type="match status" value="1"/>
</dbReference>
<dbReference type="OMA" id="MTQFSYQ"/>
<feature type="domain" description="Response regulatory" evidence="8">
    <location>
        <begin position="39"/>
        <end position="154"/>
    </location>
</feature>
<keyword evidence="10" id="KW-1185">Reference proteome</keyword>
<dbReference type="Gene3D" id="1.10.10.60">
    <property type="entry name" value="Homeodomain-like"/>
    <property type="match status" value="1"/>
</dbReference>
<dbReference type="SMART" id="SM00448">
    <property type="entry name" value="REC"/>
    <property type="match status" value="1"/>
</dbReference>
<dbReference type="InterPro" id="IPR009057">
    <property type="entry name" value="Homeodomain-like_sf"/>
</dbReference>
<protein>
    <recommendedName>
        <fullName evidence="8">Response regulatory domain-containing protein</fullName>
    </recommendedName>
</protein>
<dbReference type="GO" id="GO:0000160">
    <property type="term" value="P:phosphorelay signal transduction system"/>
    <property type="evidence" value="ECO:0007669"/>
    <property type="project" value="UniProtKB-KW"/>
</dbReference>
<keyword evidence="2" id="KW-0902">Two-component regulatory system</keyword>
<dbReference type="AlphaFoldDB" id="A0A087GZY4"/>
<keyword evidence="5" id="KW-0539">Nucleus</keyword>
<evidence type="ECO:0000256" key="1">
    <source>
        <dbReference type="ARBA" id="ARBA00004123"/>
    </source>
</evidence>
<proteinExistence type="predicted"/>
<reference evidence="10" key="1">
    <citation type="journal article" date="2015" name="Nat. Plants">
        <title>Genome expansion of Arabis alpina linked with retrotransposition and reduced symmetric DNA methylation.</title>
        <authorList>
            <person name="Willing E.M."/>
            <person name="Rawat V."/>
            <person name="Mandakova T."/>
            <person name="Maumus F."/>
            <person name="James G.V."/>
            <person name="Nordstroem K.J."/>
            <person name="Becker C."/>
            <person name="Warthmann N."/>
            <person name="Chica C."/>
            <person name="Szarzynska B."/>
            <person name="Zytnicki M."/>
            <person name="Albani M.C."/>
            <person name="Kiefer C."/>
            <person name="Bergonzi S."/>
            <person name="Castaings L."/>
            <person name="Mateos J.L."/>
            <person name="Berns M.C."/>
            <person name="Bujdoso N."/>
            <person name="Piofczyk T."/>
            <person name="de Lorenzo L."/>
            <person name="Barrero-Sicilia C."/>
            <person name="Mateos I."/>
            <person name="Piednoel M."/>
            <person name="Hagmann J."/>
            <person name="Chen-Min-Tao R."/>
            <person name="Iglesias-Fernandez R."/>
            <person name="Schuster S.C."/>
            <person name="Alonso-Blanco C."/>
            <person name="Roudier F."/>
            <person name="Carbonero P."/>
            <person name="Paz-Ares J."/>
            <person name="Davis S.J."/>
            <person name="Pecinka A."/>
            <person name="Quesneville H."/>
            <person name="Colot V."/>
            <person name="Lysak M.A."/>
            <person name="Weigel D."/>
            <person name="Coupland G."/>
            <person name="Schneeberger K."/>
        </authorList>
    </citation>
    <scope>NUCLEOTIDE SEQUENCE [LARGE SCALE GENOMIC DNA]</scope>
    <source>
        <strain evidence="10">cv. Pajares</strain>
    </source>
</reference>
<dbReference type="SUPFAM" id="SSF46689">
    <property type="entry name" value="Homeodomain-like"/>
    <property type="match status" value="1"/>
</dbReference>
<dbReference type="Gramene" id="KFK35436">
    <property type="protein sequence ID" value="KFK35436"/>
    <property type="gene ID" value="AALP_AA5G284100"/>
</dbReference>
<evidence type="ECO:0000313" key="9">
    <source>
        <dbReference type="EMBL" id="KFK35436.1"/>
    </source>
</evidence>
<dbReference type="CDD" id="cd17584">
    <property type="entry name" value="REC_typeB_ARR-like"/>
    <property type="match status" value="1"/>
</dbReference>
<dbReference type="SUPFAM" id="SSF52172">
    <property type="entry name" value="CheY-like"/>
    <property type="match status" value="1"/>
</dbReference>
<feature type="region of interest" description="Disordered" evidence="7">
    <location>
        <begin position="177"/>
        <end position="219"/>
    </location>
</feature>
<organism evidence="9 10">
    <name type="scientific">Arabis alpina</name>
    <name type="common">Alpine rock-cress</name>
    <dbReference type="NCBI Taxonomy" id="50452"/>
    <lineage>
        <taxon>Eukaryota</taxon>
        <taxon>Viridiplantae</taxon>
        <taxon>Streptophyta</taxon>
        <taxon>Embryophyta</taxon>
        <taxon>Tracheophyta</taxon>
        <taxon>Spermatophyta</taxon>
        <taxon>Magnoliopsida</taxon>
        <taxon>eudicotyledons</taxon>
        <taxon>Gunneridae</taxon>
        <taxon>Pentapetalae</taxon>
        <taxon>rosids</taxon>
        <taxon>malvids</taxon>
        <taxon>Brassicales</taxon>
        <taxon>Brassicaceae</taxon>
        <taxon>Arabideae</taxon>
        <taxon>Arabis</taxon>
    </lineage>
</organism>
<dbReference type="InterPro" id="IPR011006">
    <property type="entry name" value="CheY-like_superfamily"/>
</dbReference>
<evidence type="ECO:0000256" key="6">
    <source>
        <dbReference type="PROSITE-ProRule" id="PRU00169"/>
    </source>
</evidence>
<dbReference type="GO" id="GO:0003677">
    <property type="term" value="F:DNA binding"/>
    <property type="evidence" value="ECO:0007669"/>
    <property type="project" value="InterPro"/>
</dbReference>
<dbReference type="GO" id="GO:0009736">
    <property type="term" value="P:cytokinin-activated signaling pathway"/>
    <property type="evidence" value="ECO:0007669"/>
    <property type="project" value="InterPro"/>
</dbReference>